<name>F5SXS1_9GAMM</name>
<reference evidence="5 6" key="1">
    <citation type="journal article" date="2011" name="J. Bacteriol.">
        <title>Draft genome sequence of Methylophaga aminisulfidivorans MP T.</title>
        <authorList>
            <person name="Han G.H."/>
            <person name="Kim W."/>
            <person name="Chun J."/>
            <person name="Kim S.W."/>
        </authorList>
    </citation>
    <scope>NUCLEOTIDE SEQUENCE [LARGE SCALE GENOMIC DNA]</scope>
    <source>
        <strain evidence="6">MP(T)</strain>
    </source>
</reference>
<organism evidence="5 6">
    <name type="scientific">Methylophaga aminisulfidivorans MP</name>
    <dbReference type="NCBI Taxonomy" id="1026882"/>
    <lineage>
        <taxon>Bacteria</taxon>
        <taxon>Pseudomonadati</taxon>
        <taxon>Pseudomonadota</taxon>
        <taxon>Gammaproteobacteria</taxon>
        <taxon>Thiotrichales</taxon>
        <taxon>Piscirickettsiaceae</taxon>
        <taxon>Methylophaga</taxon>
    </lineage>
</organism>
<protein>
    <recommendedName>
        <fullName evidence="4">Type I restriction modification DNA specificity domain-containing protein</fullName>
    </recommendedName>
</protein>
<dbReference type="STRING" id="1026882.MAMP_02295"/>
<dbReference type="GO" id="GO:0003677">
    <property type="term" value="F:DNA binding"/>
    <property type="evidence" value="ECO:0007669"/>
    <property type="project" value="UniProtKB-KW"/>
</dbReference>
<dbReference type="Gene3D" id="3.90.220.20">
    <property type="entry name" value="DNA methylase specificity domains"/>
    <property type="match status" value="2"/>
</dbReference>
<accession>F5SXS1</accession>
<dbReference type="InterPro" id="IPR000055">
    <property type="entry name" value="Restrct_endonuc_typeI_TRD"/>
</dbReference>
<dbReference type="Proteomes" id="UP000003544">
    <property type="component" value="Unassembled WGS sequence"/>
</dbReference>
<dbReference type="eggNOG" id="COG0732">
    <property type="taxonomic scope" value="Bacteria"/>
</dbReference>
<evidence type="ECO:0000259" key="4">
    <source>
        <dbReference type="Pfam" id="PF01420"/>
    </source>
</evidence>
<keyword evidence="2" id="KW-0680">Restriction system</keyword>
<evidence type="ECO:0000313" key="5">
    <source>
        <dbReference type="EMBL" id="EGL55301.1"/>
    </source>
</evidence>
<gene>
    <name evidence="5" type="ORF">MAMP_02295</name>
</gene>
<proteinExistence type="inferred from homology"/>
<dbReference type="InterPro" id="IPR044946">
    <property type="entry name" value="Restrct_endonuc_typeI_TRD_sf"/>
</dbReference>
<evidence type="ECO:0000256" key="3">
    <source>
        <dbReference type="ARBA" id="ARBA00023125"/>
    </source>
</evidence>
<dbReference type="RefSeq" id="WP_007145187.1">
    <property type="nucleotide sequence ID" value="NZ_AFIG01000001.1"/>
</dbReference>
<dbReference type="EMBL" id="AFIG01000001">
    <property type="protein sequence ID" value="EGL55301.1"/>
    <property type="molecule type" value="Genomic_DNA"/>
</dbReference>
<evidence type="ECO:0000256" key="1">
    <source>
        <dbReference type="ARBA" id="ARBA00010923"/>
    </source>
</evidence>
<comment type="caution">
    <text evidence="5">The sequence shown here is derived from an EMBL/GenBank/DDBJ whole genome shotgun (WGS) entry which is preliminary data.</text>
</comment>
<dbReference type="Pfam" id="PF01420">
    <property type="entry name" value="Methylase_S"/>
    <property type="match status" value="1"/>
</dbReference>
<keyword evidence="6" id="KW-1185">Reference proteome</keyword>
<dbReference type="InterPro" id="IPR052021">
    <property type="entry name" value="Type-I_RS_S_subunit"/>
</dbReference>
<dbReference type="REBASE" id="38938">
    <property type="entry name" value="S.MamMPORFBP"/>
</dbReference>
<dbReference type="PANTHER" id="PTHR30408:SF12">
    <property type="entry name" value="TYPE I RESTRICTION ENZYME MJAVIII SPECIFICITY SUBUNIT"/>
    <property type="match status" value="1"/>
</dbReference>
<dbReference type="AlphaFoldDB" id="F5SXS1"/>
<feature type="domain" description="Type I restriction modification DNA specificity" evidence="4">
    <location>
        <begin position="22"/>
        <end position="159"/>
    </location>
</feature>
<keyword evidence="3" id="KW-0238">DNA-binding</keyword>
<sequence length="388" mass="43718">MSHYKPYLEYKGTDLAWLKSVPSHWKIAQFKRLISINNGSDHKQIEADDGYPVYGSGGVFAYAKDYIHDGESVLLGRKGTIDKPLYVKGKFWTVDTMYWSKILPTANGKFCYYIATTIPFGLYSTNTALPSMTQTDLGSHVVAFPDYNEQTEITRVLDCETTRIDALIRKKSRFLELIKEKILALVMNEQINGNGKFDRLKRMTNVVSRPATIVDSDEYVALGLYNRGRGLFHKPVTLGKDMGDSSFFYVEEGDLILSGQFAWEGAVTMATEKETGCVVSHRYPVIRGKSIATEYLFALFMTNFGDFLLNESSRGAAGRNRPLNINLLLNEKIRIPSPEVQREVKRLMYLKAQADVKVKKSIALLKERRSAFITAAVTGKIDLRGEPA</sequence>
<dbReference type="CDD" id="cd17288">
    <property type="entry name" value="RMtype1_S_LlaAI06ORF1089P_TRD1-CR1_like"/>
    <property type="match status" value="1"/>
</dbReference>
<dbReference type="OrthoDB" id="9798929at2"/>
<dbReference type="GO" id="GO:0009307">
    <property type="term" value="P:DNA restriction-modification system"/>
    <property type="evidence" value="ECO:0007669"/>
    <property type="project" value="UniProtKB-KW"/>
</dbReference>
<comment type="similarity">
    <text evidence="1">Belongs to the type-I restriction system S methylase family.</text>
</comment>
<dbReference type="SUPFAM" id="SSF116734">
    <property type="entry name" value="DNA methylase specificity domain"/>
    <property type="match status" value="2"/>
</dbReference>
<evidence type="ECO:0000256" key="2">
    <source>
        <dbReference type="ARBA" id="ARBA00022747"/>
    </source>
</evidence>
<dbReference type="PANTHER" id="PTHR30408">
    <property type="entry name" value="TYPE-1 RESTRICTION ENZYME ECOKI SPECIFICITY PROTEIN"/>
    <property type="match status" value="1"/>
</dbReference>
<evidence type="ECO:0000313" key="6">
    <source>
        <dbReference type="Proteomes" id="UP000003544"/>
    </source>
</evidence>